<dbReference type="AlphaFoldDB" id="A0AAU9CY98"/>
<name>A0AAU9CY98_9ACTN</name>
<dbReference type="KEGG" id="lcal:ATTO_13550"/>
<evidence type="ECO:0000313" key="3">
    <source>
        <dbReference type="Proteomes" id="UP001431186"/>
    </source>
</evidence>
<dbReference type="Proteomes" id="UP001431186">
    <property type="component" value="Chromosome"/>
</dbReference>
<proteinExistence type="predicted"/>
<organism evidence="2 3">
    <name type="scientific">Leptogranulimonas caecicola</name>
    <dbReference type="NCBI Taxonomy" id="2894156"/>
    <lineage>
        <taxon>Bacteria</taxon>
        <taxon>Bacillati</taxon>
        <taxon>Actinomycetota</taxon>
        <taxon>Coriobacteriia</taxon>
        <taxon>Coriobacteriales</taxon>
        <taxon>Kribbibacteriaceae</taxon>
        <taxon>Leptogranulimonas</taxon>
    </lineage>
</organism>
<accession>A0AAU9CY98</accession>
<feature type="region of interest" description="Disordered" evidence="1">
    <location>
        <begin position="28"/>
        <end position="69"/>
    </location>
</feature>
<keyword evidence="3" id="KW-1185">Reference proteome</keyword>
<evidence type="ECO:0000256" key="1">
    <source>
        <dbReference type="SAM" id="MobiDB-lite"/>
    </source>
</evidence>
<gene>
    <name evidence="2" type="ORF">ATTO_13550</name>
</gene>
<sequence>MGTRASRDARVLLNVQIFFEALTSSLLEPKKPPSAWSREGSLSRNVENPWLGGGGGGKGSLDPSELVLH</sequence>
<reference evidence="2" key="1">
    <citation type="submission" date="2021-11" db="EMBL/GenBank/DDBJ databases">
        <title>Complete genome sequence of Atopobiaceae bacterium TOC12.</title>
        <authorList>
            <person name="Morinaga K."/>
            <person name="Kusada H."/>
            <person name="Tamaki H."/>
        </authorList>
    </citation>
    <scope>NUCLEOTIDE SEQUENCE</scope>
    <source>
        <strain evidence="2">TOC12</strain>
    </source>
</reference>
<dbReference type="EMBL" id="AP025285">
    <property type="protein sequence ID" value="BDC91483.1"/>
    <property type="molecule type" value="Genomic_DNA"/>
</dbReference>
<protein>
    <submittedName>
        <fullName evidence="2">Uncharacterized protein</fullName>
    </submittedName>
</protein>
<evidence type="ECO:0000313" key="2">
    <source>
        <dbReference type="EMBL" id="BDC91483.1"/>
    </source>
</evidence>